<feature type="region of interest" description="Disordered" evidence="1">
    <location>
        <begin position="408"/>
        <end position="592"/>
    </location>
</feature>
<evidence type="ECO:0000313" key="4">
    <source>
        <dbReference type="Proteomes" id="UP001328107"/>
    </source>
</evidence>
<dbReference type="PROSITE" id="PS51154">
    <property type="entry name" value="MACRO"/>
    <property type="match status" value="1"/>
</dbReference>
<dbReference type="Gene3D" id="3.40.220.10">
    <property type="entry name" value="Leucine Aminopeptidase, subunit E, domain 1"/>
    <property type="match status" value="1"/>
</dbReference>
<dbReference type="SMART" id="SM00506">
    <property type="entry name" value="A1pp"/>
    <property type="match status" value="1"/>
</dbReference>
<feature type="compositionally biased region" description="Basic and acidic residues" evidence="1">
    <location>
        <begin position="540"/>
        <end position="565"/>
    </location>
</feature>
<evidence type="ECO:0000256" key="1">
    <source>
        <dbReference type="SAM" id="MobiDB-lite"/>
    </source>
</evidence>
<dbReference type="PANTHER" id="PTHR11106:SF27">
    <property type="entry name" value="MACRO DOMAIN-CONTAINING PROTEIN"/>
    <property type="match status" value="1"/>
</dbReference>
<dbReference type="GO" id="GO:0006974">
    <property type="term" value="P:DNA damage response"/>
    <property type="evidence" value="ECO:0007669"/>
    <property type="project" value="TreeGrafter"/>
</dbReference>
<organism evidence="3 4">
    <name type="scientific">Pristionchus mayeri</name>
    <dbReference type="NCBI Taxonomy" id="1317129"/>
    <lineage>
        <taxon>Eukaryota</taxon>
        <taxon>Metazoa</taxon>
        <taxon>Ecdysozoa</taxon>
        <taxon>Nematoda</taxon>
        <taxon>Chromadorea</taxon>
        <taxon>Rhabditida</taxon>
        <taxon>Rhabditina</taxon>
        <taxon>Diplogasteromorpha</taxon>
        <taxon>Diplogasteroidea</taxon>
        <taxon>Neodiplogasteridae</taxon>
        <taxon>Pristionchus</taxon>
    </lineage>
</organism>
<dbReference type="EMBL" id="BTRK01000006">
    <property type="protein sequence ID" value="GMR58988.1"/>
    <property type="molecule type" value="Genomic_DNA"/>
</dbReference>
<keyword evidence="4" id="KW-1185">Reference proteome</keyword>
<feature type="domain" description="Macro" evidence="2">
    <location>
        <begin position="215"/>
        <end position="402"/>
    </location>
</feature>
<feature type="region of interest" description="Disordered" evidence="1">
    <location>
        <begin position="48"/>
        <end position="72"/>
    </location>
</feature>
<dbReference type="AlphaFoldDB" id="A0AAN5D9F5"/>
<dbReference type="GO" id="GO:0140291">
    <property type="term" value="P:peptidyl-glutamate ADP-deribosylation"/>
    <property type="evidence" value="ECO:0007669"/>
    <property type="project" value="TreeGrafter"/>
</dbReference>
<feature type="compositionally biased region" description="Basic and acidic residues" evidence="1">
    <location>
        <begin position="436"/>
        <end position="510"/>
    </location>
</feature>
<accession>A0AAN5D9F5</accession>
<feature type="compositionally biased region" description="Acidic residues" evidence="1">
    <location>
        <begin position="425"/>
        <end position="435"/>
    </location>
</feature>
<proteinExistence type="predicted"/>
<evidence type="ECO:0000259" key="2">
    <source>
        <dbReference type="PROSITE" id="PS51154"/>
    </source>
</evidence>
<dbReference type="GO" id="GO:0140293">
    <property type="term" value="F:ADP-ribosylglutamate hydrolase activity"/>
    <property type="evidence" value="ECO:0007669"/>
    <property type="project" value="TreeGrafter"/>
</dbReference>
<feature type="compositionally biased region" description="Polar residues" evidence="1">
    <location>
        <begin position="158"/>
        <end position="169"/>
    </location>
</feature>
<comment type="caution">
    <text evidence="3">The sequence shown here is derived from an EMBL/GenBank/DDBJ whole genome shotgun (WGS) entry which is preliminary data.</text>
</comment>
<protein>
    <recommendedName>
        <fullName evidence="2">Macro domain-containing protein</fullName>
    </recommendedName>
</protein>
<dbReference type="InterPro" id="IPR002589">
    <property type="entry name" value="Macro_dom"/>
</dbReference>
<evidence type="ECO:0000313" key="3">
    <source>
        <dbReference type="EMBL" id="GMR58988.1"/>
    </source>
</evidence>
<dbReference type="Pfam" id="PF01661">
    <property type="entry name" value="Macro"/>
    <property type="match status" value="1"/>
</dbReference>
<feature type="compositionally biased region" description="Polar residues" evidence="1">
    <location>
        <begin position="180"/>
        <end position="190"/>
    </location>
</feature>
<feature type="region of interest" description="Disordered" evidence="1">
    <location>
        <begin position="84"/>
        <end position="198"/>
    </location>
</feature>
<feature type="compositionally biased region" description="Acidic residues" evidence="1">
    <location>
        <begin position="408"/>
        <end position="418"/>
    </location>
</feature>
<dbReference type="GO" id="GO:0005654">
    <property type="term" value="C:nucleoplasm"/>
    <property type="evidence" value="ECO:0007669"/>
    <property type="project" value="TreeGrafter"/>
</dbReference>
<feature type="compositionally biased region" description="Low complexity" evidence="1">
    <location>
        <begin position="525"/>
        <end position="534"/>
    </location>
</feature>
<dbReference type="GO" id="GO:0042278">
    <property type="term" value="P:purine nucleoside metabolic process"/>
    <property type="evidence" value="ECO:0007669"/>
    <property type="project" value="TreeGrafter"/>
</dbReference>
<feature type="compositionally biased region" description="Basic and acidic residues" evidence="1">
    <location>
        <begin position="579"/>
        <end position="592"/>
    </location>
</feature>
<sequence length="592" mass="65693">MKSPLSKLCCISKQDPESVDEPPVDEVAQEVIAEQPSSVEDVAAEVVNHDAPSTDDTKKGHARTPSEASAPVARILLEAPATMPSEISLSSSSTCSYKSSESVQTAFERSPALIREHSKESVVTAIERTPSPKASKKEDQGSKMTSPQSKEAEDSLASAKTSQELPTSDHSSHQLPEPESNASQEPQKGMSSDLELPEDVTTLDEVSKLNEIIDGKKFDLKHPFFDKISLFYGDITKIQVDAIVNAANDRLGGGGGVDGAIHRAAGHNQLQAECRKHTRPVPTGEAVVTDACKLSTHVKKIIHCVGPICYGGVTDEKRKKLESCYRRAIQLSEENDLRSIAFCCISTGIYGYDNKDAARTVLRFLWRHFNKEENVEKWDRIVLCLFMDVDKQCYKQYIKELLLDPSFFDDEDEEESENEEKKEEEVEEKEDGENEDEKKEHGNSKTEEKKDEDTKTKGDGEKVKNELESKEGTKTDDKQSKETDTKDSLADEDSTEKKEDTVTESERKADCGTGEGNETKKEEATTSTSNTSTSEEMRDESDGGKEGEKENHDIDGKEKKDEGMTNKKRALSEDGEDEPPIKRDKHERESSV</sequence>
<dbReference type="Proteomes" id="UP001328107">
    <property type="component" value="Unassembled WGS sequence"/>
</dbReference>
<name>A0AAN5D9F5_9BILA</name>
<gene>
    <name evidence="3" type="ORF">PMAYCL1PPCAC_29183</name>
</gene>
<dbReference type="InterPro" id="IPR043472">
    <property type="entry name" value="Macro_dom-like"/>
</dbReference>
<dbReference type="SUPFAM" id="SSF52949">
    <property type="entry name" value="Macro domain-like"/>
    <property type="match status" value="1"/>
</dbReference>
<dbReference type="PANTHER" id="PTHR11106">
    <property type="entry name" value="GANGLIOSIDE INDUCED DIFFERENTIATION ASSOCIATED PROTEIN 2-RELATED"/>
    <property type="match status" value="1"/>
</dbReference>
<feature type="compositionally biased region" description="Low complexity" evidence="1">
    <location>
        <begin position="85"/>
        <end position="102"/>
    </location>
</feature>
<feature type="region of interest" description="Disordered" evidence="1">
    <location>
        <begin position="1"/>
        <end position="24"/>
    </location>
</feature>
<reference evidence="4" key="1">
    <citation type="submission" date="2022-10" db="EMBL/GenBank/DDBJ databases">
        <title>Genome assembly of Pristionchus species.</title>
        <authorList>
            <person name="Yoshida K."/>
            <person name="Sommer R.J."/>
        </authorList>
    </citation>
    <scope>NUCLEOTIDE SEQUENCE [LARGE SCALE GENOMIC DNA]</scope>
    <source>
        <strain evidence="4">RS5460</strain>
    </source>
</reference>
<dbReference type="CDD" id="cd02908">
    <property type="entry name" value="Macro_OAADPr_deacetylase"/>
    <property type="match status" value="1"/>
</dbReference>